<keyword evidence="11" id="KW-1133">Transmembrane helix</keyword>
<organism evidence="13 14">
    <name type="scientific">Galleria mellonella</name>
    <name type="common">Greater wax moth</name>
    <dbReference type="NCBI Taxonomy" id="7137"/>
    <lineage>
        <taxon>Eukaryota</taxon>
        <taxon>Metazoa</taxon>
        <taxon>Ecdysozoa</taxon>
        <taxon>Arthropoda</taxon>
        <taxon>Hexapoda</taxon>
        <taxon>Insecta</taxon>
        <taxon>Pterygota</taxon>
        <taxon>Neoptera</taxon>
        <taxon>Endopterygota</taxon>
        <taxon>Lepidoptera</taxon>
        <taxon>Glossata</taxon>
        <taxon>Ditrysia</taxon>
        <taxon>Pyraloidea</taxon>
        <taxon>Pyralidae</taxon>
        <taxon>Galleriinae</taxon>
        <taxon>Galleria</taxon>
    </lineage>
</organism>
<dbReference type="InterPro" id="IPR018299">
    <property type="entry name" value="Alkaline_phosphatase_AS"/>
</dbReference>
<name>A0ABM3MJX7_GALME</name>
<sequence length="576" mass="63926">MRLPPLVLITLVSCWASVSSRRHPDPPPLSARAAAAINPAERTAQYWVEEAQAGIRARVKHDKSDGVARNVVMFLGDGMSVPTLAAARTLLGQNRGRTGEESQLSFEEFPTVGLAKTYCVNHQIADSACTATAYLCGVKNNYGMIGLTAAVPRRDCVASLDNSTHVASIAEWALQDGRDVGIVTTTRITHASPAGAYAKIANRNWENDLEVLLDGQDPLLCRDIAHQLVHSYPGNQFKVNYLLHLSITSIKKKKKKKKFKRFFNYMYYLQVILGGGRREFLPNTTFDEEGTQGLRTDGLNLIEEWQASKESQNVDFKYVWNREQLMNLSQSPPDYLLGLFEGDHMQYHLEANNVTEPSLTELTEIAIRSLSRNEKGFFLFVESGRIDHGHHDNYAHLALDETIQLHAAVQRATEMLSEEDSLIVVTSDHSHVMAINGYSPRGNSIIGRSNEVGDDGIPYMTVSYTNGPGARPHDNGARVDVTTEENFGSLRWRTHAEVPLEDETHGGDDVAVFARGPHHALFTGLYEQSRIPHLMAYAACIGPGLHYCNAATHASYSSIFLIVTLLYMLNALNLHR</sequence>
<comment type="cofactor">
    <cofactor evidence="2">
        <name>Zn(2+)</name>
        <dbReference type="ChEBI" id="CHEBI:29105"/>
    </cofactor>
</comment>
<accession>A0ABM3MJX7</accession>
<dbReference type="PRINTS" id="PR00113">
    <property type="entry name" value="ALKPHPHTASE"/>
</dbReference>
<dbReference type="PANTHER" id="PTHR11596:SF91">
    <property type="entry name" value="ALKALINE PHOSPHATASE-RELATED"/>
    <property type="match status" value="1"/>
</dbReference>
<dbReference type="PROSITE" id="PS00123">
    <property type="entry name" value="ALKALINE_PHOSPHATASE"/>
    <property type="match status" value="1"/>
</dbReference>
<dbReference type="Pfam" id="PF00245">
    <property type="entry name" value="Alk_phosphatase"/>
    <property type="match status" value="2"/>
</dbReference>
<evidence type="ECO:0000256" key="5">
    <source>
        <dbReference type="ARBA" id="ARBA00022723"/>
    </source>
</evidence>
<evidence type="ECO:0000256" key="2">
    <source>
        <dbReference type="ARBA" id="ARBA00001947"/>
    </source>
</evidence>
<protein>
    <recommendedName>
        <fullName evidence="4 10">Alkaline phosphatase</fullName>
        <ecNumber evidence="4 10">3.1.3.1</ecNumber>
    </recommendedName>
</protein>
<dbReference type="InterPro" id="IPR001952">
    <property type="entry name" value="Alkaline_phosphatase"/>
</dbReference>
<keyword evidence="13" id="KW-1185">Reference proteome</keyword>
<dbReference type="EC" id="3.1.3.1" evidence="4 10"/>
<dbReference type="Proteomes" id="UP001652740">
    <property type="component" value="Unplaced"/>
</dbReference>
<dbReference type="Gene3D" id="3.40.720.10">
    <property type="entry name" value="Alkaline Phosphatase, subunit A"/>
    <property type="match status" value="2"/>
</dbReference>
<keyword evidence="11" id="KW-0812">Transmembrane</keyword>
<reference evidence="14" key="1">
    <citation type="submission" date="2025-08" db="UniProtKB">
        <authorList>
            <consortium name="RefSeq"/>
        </authorList>
    </citation>
    <scope>IDENTIFICATION</scope>
    <source>
        <tissue evidence="14">Whole larvae</tissue>
    </source>
</reference>
<feature type="chain" id="PRO_5045153318" description="Alkaline phosphatase" evidence="12">
    <location>
        <begin position="21"/>
        <end position="576"/>
    </location>
</feature>
<evidence type="ECO:0000256" key="10">
    <source>
        <dbReference type="RuleBase" id="RU003947"/>
    </source>
</evidence>
<keyword evidence="11" id="KW-0472">Membrane</keyword>
<comment type="catalytic activity">
    <reaction evidence="10">
        <text>a phosphate monoester + H2O = an alcohol + phosphate</text>
        <dbReference type="Rhea" id="RHEA:15017"/>
        <dbReference type="ChEBI" id="CHEBI:15377"/>
        <dbReference type="ChEBI" id="CHEBI:30879"/>
        <dbReference type="ChEBI" id="CHEBI:43474"/>
        <dbReference type="ChEBI" id="CHEBI:67140"/>
        <dbReference type="EC" id="3.1.3.1"/>
    </reaction>
</comment>
<dbReference type="PANTHER" id="PTHR11596">
    <property type="entry name" value="ALKALINE PHOSPHATASE"/>
    <property type="match status" value="1"/>
</dbReference>
<dbReference type="SMART" id="SM00098">
    <property type="entry name" value="alkPPc"/>
    <property type="match status" value="1"/>
</dbReference>
<keyword evidence="7 10" id="KW-0862">Zinc</keyword>
<evidence type="ECO:0000313" key="14">
    <source>
        <dbReference type="RefSeq" id="XP_052751510.1"/>
    </source>
</evidence>
<evidence type="ECO:0000256" key="3">
    <source>
        <dbReference type="ARBA" id="ARBA00005984"/>
    </source>
</evidence>
<gene>
    <name evidence="14" type="primary">LOC113518731</name>
</gene>
<evidence type="ECO:0000256" key="7">
    <source>
        <dbReference type="ARBA" id="ARBA00022833"/>
    </source>
</evidence>
<dbReference type="SUPFAM" id="SSF53649">
    <property type="entry name" value="Alkaline phosphatase-like"/>
    <property type="match status" value="1"/>
</dbReference>
<keyword evidence="12" id="KW-0732">Signal</keyword>
<dbReference type="RefSeq" id="XP_052751510.1">
    <property type="nucleotide sequence ID" value="XM_052895550.1"/>
</dbReference>
<evidence type="ECO:0000256" key="12">
    <source>
        <dbReference type="SAM" id="SignalP"/>
    </source>
</evidence>
<proteinExistence type="inferred from homology"/>
<comment type="similarity">
    <text evidence="3 9">Belongs to the alkaline phosphatase family.</text>
</comment>
<keyword evidence="8 10" id="KW-0460">Magnesium</keyword>
<dbReference type="CDD" id="cd16012">
    <property type="entry name" value="ALP"/>
    <property type="match status" value="1"/>
</dbReference>
<evidence type="ECO:0000313" key="13">
    <source>
        <dbReference type="Proteomes" id="UP001652740"/>
    </source>
</evidence>
<evidence type="ECO:0000256" key="6">
    <source>
        <dbReference type="ARBA" id="ARBA00022801"/>
    </source>
</evidence>
<comment type="cofactor">
    <cofactor evidence="1">
        <name>Mg(2+)</name>
        <dbReference type="ChEBI" id="CHEBI:18420"/>
    </cofactor>
</comment>
<feature type="transmembrane region" description="Helical" evidence="11">
    <location>
        <begin position="554"/>
        <end position="572"/>
    </location>
</feature>
<feature type="signal peptide" evidence="12">
    <location>
        <begin position="1"/>
        <end position="20"/>
    </location>
</feature>
<dbReference type="GeneID" id="113518731"/>
<evidence type="ECO:0000256" key="11">
    <source>
        <dbReference type="SAM" id="Phobius"/>
    </source>
</evidence>
<dbReference type="InterPro" id="IPR017850">
    <property type="entry name" value="Alkaline_phosphatase_core_sf"/>
</dbReference>
<evidence type="ECO:0000256" key="4">
    <source>
        <dbReference type="ARBA" id="ARBA00012647"/>
    </source>
</evidence>
<evidence type="ECO:0000256" key="9">
    <source>
        <dbReference type="RuleBase" id="RU003946"/>
    </source>
</evidence>
<keyword evidence="5" id="KW-0479">Metal-binding</keyword>
<keyword evidence="6 10" id="KW-0378">Hydrolase</keyword>
<evidence type="ECO:0000256" key="1">
    <source>
        <dbReference type="ARBA" id="ARBA00001946"/>
    </source>
</evidence>
<evidence type="ECO:0000256" key="8">
    <source>
        <dbReference type="ARBA" id="ARBA00022842"/>
    </source>
</evidence>